<evidence type="ECO:0000256" key="1">
    <source>
        <dbReference type="ARBA" id="ARBA00007626"/>
    </source>
</evidence>
<comment type="caution">
    <text evidence="6">The sequence shown here is derived from an EMBL/GenBank/DDBJ whole genome shotgun (WGS) entry which is preliminary data.</text>
</comment>
<keyword evidence="2" id="KW-0677">Repeat</keyword>
<dbReference type="PANTHER" id="PTHR46128:SF39">
    <property type="entry name" value="PENTACOTRIPEPTIDE-REPEAT REGION OF PRORP DOMAIN-CONTAINING PROTEIN"/>
    <property type="match status" value="1"/>
</dbReference>
<dbReference type="Proteomes" id="UP000092600">
    <property type="component" value="Unassembled WGS sequence"/>
</dbReference>
<feature type="repeat" description="PPR" evidence="4">
    <location>
        <begin position="404"/>
        <end position="438"/>
    </location>
</feature>
<evidence type="ECO:0000256" key="3">
    <source>
        <dbReference type="ARBA" id="ARBA00022946"/>
    </source>
</evidence>
<feature type="repeat" description="PPR" evidence="4">
    <location>
        <begin position="369"/>
        <end position="403"/>
    </location>
</feature>
<sequence>MALKLLLNPFSFPFPSPHLPNLSSSLLKPPKTLIPISSSSTPPSPIFLPHLDPPHPKPPPIEEEEDELVGEFAEIDVEEEEEEEEESDPFLSFFNRRRGAPVDDPKREGRPSLQRNRRSSWHLADPGEVEDAAAAAAAAATLVLESAAELSDSAAAAAPDDGVVGEIMRLARSLPENSTLGECLGSYEGRVGEGECVELMERLGEEGLVWECLYLFEWMGLQEPPLVTPRTCSIIFPALGRAGMGEKLRVLFENLPRGRQFRDVRVYNAAISGLACCGSYDDAWKVFELLEANNIRPDHVTCSILITAMRKSGKCAKDAWEFFEKMNKKGVKWSLEVVGALIKSFCDEGLKKEALIIQSEMEKRGVASNAIIYNTLIDAYVKSDQVEEAEALFKEMKEKGLNPTTATYNILMDAYSKRMQPDIVEALLSEMQNLGLKPNVRSYTCLISAYGRQRKMSEMAADCFLRMKKAGIKPTSHSYTALIHAYSVGGWHEKAYMSYENMKREGIKPSIETYTALLDAFRRAGDTDKLKEIWKSMIANKVEGTRVTYNIILDGFAKHGLYIQARDVMFEFGKIGLAPTVMTYNILMNAYARGGQHYKLPQLLKEMATLNLRPDSVTYSTMIYAFVRVRDFAKAFFYHKQMVRSGQVPDAGAYGKLRAILDVKAKTKNRRDRSAILGIVNSKFGIKPKKGQLALINKVAQIEIGWSEALNISFDSCFDGKIVLGVLDLFMWFRTKFQVDSMNGVKRFTSRASYKAQTCLAAIMVRNYSVHFSLHASKQHATPDSSIWTACGAHVSGHRNHDLWVSLQILRWVRENFETFKLKEMSKRYKGAEE</sequence>
<protein>
    <submittedName>
        <fullName evidence="6">Pentatricopeptide repeat-containing protein, chloroplastic</fullName>
    </submittedName>
</protein>
<feature type="compositionally biased region" description="Basic and acidic residues" evidence="5">
    <location>
        <begin position="100"/>
        <end position="110"/>
    </location>
</feature>
<dbReference type="Pfam" id="PF13812">
    <property type="entry name" value="PPR_3"/>
    <property type="match status" value="2"/>
</dbReference>
<dbReference type="InterPro" id="IPR011990">
    <property type="entry name" value="TPR-like_helical_dom_sf"/>
</dbReference>
<feature type="repeat" description="PPR" evidence="4">
    <location>
        <begin position="475"/>
        <end position="509"/>
    </location>
</feature>
<proteinExistence type="inferred from homology"/>
<organism evidence="6 7">
    <name type="scientific">Ananas comosus</name>
    <name type="common">Pineapple</name>
    <name type="synonym">Ananas ananas</name>
    <dbReference type="NCBI Taxonomy" id="4615"/>
    <lineage>
        <taxon>Eukaryota</taxon>
        <taxon>Viridiplantae</taxon>
        <taxon>Streptophyta</taxon>
        <taxon>Embryophyta</taxon>
        <taxon>Tracheophyta</taxon>
        <taxon>Spermatophyta</taxon>
        <taxon>Magnoliopsida</taxon>
        <taxon>Liliopsida</taxon>
        <taxon>Poales</taxon>
        <taxon>Bromeliaceae</taxon>
        <taxon>Bromelioideae</taxon>
        <taxon>Ananas</taxon>
    </lineage>
</organism>
<dbReference type="Pfam" id="PF01535">
    <property type="entry name" value="PPR"/>
    <property type="match status" value="1"/>
</dbReference>
<dbReference type="STRING" id="4615.A0A199VNB9"/>
<comment type="similarity">
    <text evidence="1">Belongs to the PPR family. P subfamily.</text>
</comment>
<accession>A0A199VNB9</accession>
<name>A0A199VNB9_ANACO</name>
<evidence type="ECO:0000313" key="7">
    <source>
        <dbReference type="Proteomes" id="UP000092600"/>
    </source>
</evidence>
<dbReference type="Gene3D" id="1.25.40.10">
    <property type="entry name" value="Tetratricopeptide repeat domain"/>
    <property type="match status" value="4"/>
</dbReference>
<dbReference type="NCBIfam" id="TIGR00756">
    <property type="entry name" value="PPR"/>
    <property type="match status" value="8"/>
</dbReference>
<evidence type="ECO:0000256" key="5">
    <source>
        <dbReference type="SAM" id="MobiDB-lite"/>
    </source>
</evidence>
<feature type="compositionally biased region" description="Acidic residues" evidence="5">
    <location>
        <begin position="61"/>
        <end position="88"/>
    </location>
</feature>
<dbReference type="PROSITE" id="PS51375">
    <property type="entry name" value="PPR"/>
    <property type="match status" value="10"/>
</dbReference>
<dbReference type="AlphaFoldDB" id="A0A199VNB9"/>
<gene>
    <name evidence="6" type="ORF">ACMD2_21727</name>
</gene>
<feature type="repeat" description="PPR" evidence="4">
    <location>
        <begin position="439"/>
        <end position="474"/>
    </location>
</feature>
<feature type="repeat" description="PPR" evidence="4">
    <location>
        <begin position="263"/>
        <end position="297"/>
    </location>
</feature>
<feature type="repeat" description="PPR" evidence="4">
    <location>
        <begin position="545"/>
        <end position="579"/>
    </location>
</feature>
<dbReference type="InterPro" id="IPR050872">
    <property type="entry name" value="PPR_P_subfamily"/>
</dbReference>
<feature type="repeat" description="PPR" evidence="4">
    <location>
        <begin position="615"/>
        <end position="649"/>
    </location>
</feature>
<evidence type="ECO:0000256" key="4">
    <source>
        <dbReference type="PROSITE-ProRule" id="PRU00708"/>
    </source>
</evidence>
<feature type="repeat" description="PPR" evidence="4">
    <location>
        <begin position="580"/>
        <end position="614"/>
    </location>
</feature>
<evidence type="ECO:0000256" key="2">
    <source>
        <dbReference type="ARBA" id="ARBA00022737"/>
    </source>
</evidence>
<feature type="repeat" description="PPR" evidence="4">
    <location>
        <begin position="510"/>
        <end position="544"/>
    </location>
</feature>
<dbReference type="PANTHER" id="PTHR46128">
    <property type="entry name" value="MITOCHONDRIAL GROUP I INTRON SPLICING FACTOR CCM1"/>
    <property type="match status" value="1"/>
</dbReference>
<feature type="repeat" description="PPR" evidence="4">
    <location>
        <begin position="298"/>
        <end position="333"/>
    </location>
</feature>
<dbReference type="EMBL" id="LSRQ01001335">
    <property type="protein sequence ID" value="OAY78205.1"/>
    <property type="molecule type" value="Genomic_DNA"/>
</dbReference>
<dbReference type="InterPro" id="IPR002885">
    <property type="entry name" value="PPR_rpt"/>
</dbReference>
<dbReference type="Pfam" id="PF13041">
    <property type="entry name" value="PPR_2"/>
    <property type="match status" value="3"/>
</dbReference>
<evidence type="ECO:0000313" key="6">
    <source>
        <dbReference type="EMBL" id="OAY78205.1"/>
    </source>
</evidence>
<keyword evidence="3" id="KW-0809">Transit peptide</keyword>
<feature type="region of interest" description="Disordered" evidence="5">
    <location>
        <begin position="33"/>
        <end position="122"/>
    </location>
</feature>
<reference evidence="6 7" key="1">
    <citation type="journal article" date="2016" name="DNA Res.">
        <title>The draft genome of MD-2 pineapple using hybrid error correction of long reads.</title>
        <authorList>
            <person name="Redwan R.M."/>
            <person name="Saidin A."/>
            <person name="Kumar S.V."/>
        </authorList>
    </citation>
    <scope>NUCLEOTIDE SEQUENCE [LARGE SCALE GENOMIC DNA]</scope>
    <source>
        <strain evidence="7">cv. MD2</strain>
        <tissue evidence="6">Leaf</tissue>
    </source>
</reference>